<dbReference type="EMBL" id="ATDL01000021">
    <property type="protein sequence ID" value="ERJ57740.1"/>
    <property type="molecule type" value="Genomic_DNA"/>
</dbReference>
<proteinExistence type="inferred from homology"/>
<feature type="domain" description="RagB/SusD" evidence="6">
    <location>
        <begin position="362"/>
        <end position="468"/>
    </location>
</feature>
<dbReference type="Proteomes" id="UP000016584">
    <property type="component" value="Unassembled WGS sequence"/>
</dbReference>
<name>U2HR28_9SPHI</name>
<accession>U2HR28</accession>
<dbReference type="InterPro" id="IPR011990">
    <property type="entry name" value="TPR-like_helical_dom_sf"/>
</dbReference>
<dbReference type="Pfam" id="PF07980">
    <property type="entry name" value="SusD_RagB"/>
    <property type="match status" value="1"/>
</dbReference>
<keyword evidence="3" id="KW-0732">Signal</keyword>
<keyword evidence="5" id="KW-0998">Cell outer membrane</keyword>
<keyword evidence="4" id="KW-0472">Membrane</keyword>
<evidence type="ECO:0000256" key="5">
    <source>
        <dbReference type="ARBA" id="ARBA00023237"/>
    </source>
</evidence>
<organism evidence="8 9">
    <name type="scientific">Sphingobacterium paucimobilis HER1398</name>
    <dbReference type="NCBI Taxonomy" id="1346330"/>
    <lineage>
        <taxon>Bacteria</taxon>
        <taxon>Pseudomonadati</taxon>
        <taxon>Bacteroidota</taxon>
        <taxon>Sphingobacteriia</taxon>
        <taxon>Sphingobacteriales</taxon>
        <taxon>Sphingobacteriaceae</taxon>
        <taxon>Sphingobacterium</taxon>
    </lineage>
</organism>
<comment type="subcellular location">
    <subcellularLocation>
        <location evidence="1">Cell outer membrane</location>
    </subcellularLocation>
</comment>
<evidence type="ECO:0000256" key="4">
    <source>
        <dbReference type="ARBA" id="ARBA00023136"/>
    </source>
</evidence>
<dbReference type="PATRIC" id="fig|1346330.5.peg.3709"/>
<comment type="caution">
    <text evidence="8">The sequence shown here is derived from an EMBL/GenBank/DDBJ whole genome shotgun (WGS) entry which is preliminary data.</text>
</comment>
<dbReference type="Pfam" id="PF14322">
    <property type="entry name" value="SusD-like_3"/>
    <property type="match status" value="1"/>
</dbReference>
<protein>
    <recommendedName>
        <fullName evidence="10">SusD-like N-terminal domain-containing protein</fullName>
    </recommendedName>
</protein>
<evidence type="ECO:0000256" key="2">
    <source>
        <dbReference type="ARBA" id="ARBA00006275"/>
    </source>
</evidence>
<keyword evidence="9" id="KW-1185">Reference proteome</keyword>
<dbReference type="eggNOG" id="ENOG502Z884">
    <property type="taxonomic scope" value="Bacteria"/>
</dbReference>
<evidence type="ECO:0000256" key="3">
    <source>
        <dbReference type="ARBA" id="ARBA00022729"/>
    </source>
</evidence>
<evidence type="ECO:0000259" key="6">
    <source>
        <dbReference type="Pfam" id="PF07980"/>
    </source>
</evidence>
<dbReference type="STRING" id="1346330.M472_03070"/>
<reference evidence="8 9" key="1">
    <citation type="journal article" date="2013" name="Genome Announc.">
        <title>The Draft Genome Sequence of Sphingomonas paucimobilis Strain HER1398 (Proteobacteria), Host to the Giant PAU Phage, Indicates That It Is a Member of the Genus Sphingobacterium (Bacteroidetes).</title>
        <authorList>
            <person name="White R.A.III."/>
            <person name="Suttle C.A."/>
        </authorList>
    </citation>
    <scope>NUCLEOTIDE SEQUENCE [LARGE SCALE GENOMIC DNA]</scope>
    <source>
        <strain evidence="8 9">HER1398</strain>
    </source>
</reference>
<gene>
    <name evidence="8" type="ORF">M472_03070</name>
</gene>
<evidence type="ECO:0000256" key="1">
    <source>
        <dbReference type="ARBA" id="ARBA00004442"/>
    </source>
</evidence>
<dbReference type="SUPFAM" id="SSF48452">
    <property type="entry name" value="TPR-like"/>
    <property type="match status" value="1"/>
</dbReference>
<dbReference type="GO" id="GO:0009279">
    <property type="term" value="C:cell outer membrane"/>
    <property type="evidence" value="ECO:0007669"/>
    <property type="project" value="UniProtKB-SubCell"/>
</dbReference>
<dbReference type="AlphaFoldDB" id="U2HR28"/>
<sequence length="505" mass="58235">MFDMMKMYRWILYTIVVLLSVSCKKFLQVTPRTELPEKVTYSTEEGFKKVLTGVYIQMKDTSLYGKELVFGTMEHLVSSWDVRQGSAEAGMNRHDYTAQDVVAKFDTIYAHMYAAVANLNALLRNIDERRGAFSSEMMYRLIKGEALGLRAFLHLDLLRIYGPVPSRENASPILSYVKTVSKEVHPKVDFKTFIGELLGDLETAEELLRDIDPITKYSLLQLRNPAQSTSFDPADDFYSHRMLRMNVYAVKALMARTYLWEGDERKACAIAKELVNVKDVDGTAKFRLGTDVDLGKNDFALINEHLFGLFDHNLERKFDKYFASGSLKKGNSPNAVTTQLYGNIMEDIRNNRLWEMRILSNTERINVLKKYNVQEYGGKEGNGTIRDEVELKQIPLIRISEMYLLLAEAGEENEAQLYWSRYLSSRGLPNRPLPQGTPARRDEIMKEFRREFFGEGQAFYTYKRMEAMANKIIFKSPSSAVEYKIPEPLKETEYIKRIYGDEESN</sequence>
<evidence type="ECO:0000313" key="9">
    <source>
        <dbReference type="Proteomes" id="UP000016584"/>
    </source>
</evidence>
<dbReference type="Gene3D" id="1.25.40.390">
    <property type="match status" value="1"/>
</dbReference>
<evidence type="ECO:0008006" key="10">
    <source>
        <dbReference type="Google" id="ProtNLM"/>
    </source>
</evidence>
<comment type="similarity">
    <text evidence="2">Belongs to the SusD family.</text>
</comment>
<evidence type="ECO:0000259" key="7">
    <source>
        <dbReference type="Pfam" id="PF14322"/>
    </source>
</evidence>
<evidence type="ECO:0000313" key="8">
    <source>
        <dbReference type="EMBL" id="ERJ57740.1"/>
    </source>
</evidence>
<dbReference type="InterPro" id="IPR033985">
    <property type="entry name" value="SusD-like_N"/>
</dbReference>
<dbReference type="PROSITE" id="PS51257">
    <property type="entry name" value="PROKAR_LIPOPROTEIN"/>
    <property type="match status" value="1"/>
</dbReference>
<feature type="domain" description="SusD-like N-terminal" evidence="7">
    <location>
        <begin position="25"/>
        <end position="208"/>
    </location>
</feature>
<dbReference type="InterPro" id="IPR012944">
    <property type="entry name" value="SusD_RagB_dom"/>
</dbReference>